<dbReference type="GeneID" id="76423792"/>
<dbReference type="PANTHER" id="PTHR34216">
    <property type="match status" value="1"/>
</dbReference>
<dbReference type="InterPro" id="IPR011330">
    <property type="entry name" value="Glyco_hydro/deAcase_b/a-brl"/>
</dbReference>
<evidence type="ECO:0000256" key="1">
    <source>
        <dbReference type="ARBA" id="ARBA00004613"/>
    </source>
</evidence>
<proteinExistence type="predicted"/>
<dbReference type="SUPFAM" id="SSF88713">
    <property type="entry name" value="Glycoside hydrolase/deacetylase"/>
    <property type="match status" value="1"/>
</dbReference>
<organism evidence="4 5">
    <name type="scientific">Methanofollis aquaemaris</name>
    <dbReference type="NCBI Taxonomy" id="126734"/>
    <lineage>
        <taxon>Archaea</taxon>
        <taxon>Methanobacteriati</taxon>
        <taxon>Methanobacteriota</taxon>
        <taxon>Stenosarchaea group</taxon>
        <taxon>Methanomicrobia</taxon>
        <taxon>Methanomicrobiales</taxon>
        <taxon>Methanomicrobiaceae</taxon>
        <taxon>Methanofollis</taxon>
    </lineage>
</organism>
<feature type="domain" description="NodB homology" evidence="3">
    <location>
        <begin position="96"/>
        <end position="344"/>
    </location>
</feature>
<dbReference type="GO" id="GO:0016810">
    <property type="term" value="F:hydrolase activity, acting on carbon-nitrogen (but not peptide) bonds"/>
    <property type="evidence" value="ECO:0007669"/>
    <property type="project" value="InterPro"/>
</dbReference>
<dbReference type="KEGG" id="maqe:RJ40_05490"/>
<evidence type="ECO:0000259" key="3">
    <source>
        <dbReference type="PROSITE" id="PS51677"/>
    </source>
</evidence>
<dbReference type="EMBL" id="CP036172">
    <property type="protein sequence ID" value="QSZ66984.1"/>
    <property type="molecule type" value="Genomic_DNA"/>
</dbReference>
<dbReference type="InterPro" id="IPR002509">
    <property type="entry name" value="NODB_dom"/>
</dbReference>
<evidence type="ECO:0000313" key="4">
    <source>
        <dbReference type="EMBL" id="QSZ66984.1"/>
    </source>
</evidence>
<dbReference type="CDD" id="cd10918">
    <property type="entry name" value="CE4_NodB_like_5s_6s"/>
    <property type="match status" value="1"/>
</dbReference>
<dbReference type="Gene3D" id="3.20.20.370">
    <property type="entry name" value="Glycoside hydrolase/deacetylase"/>
    <property type="match status" value="1"/>
</dbReference>
<keyword evidence="5" id="KW-1185">Reference proteome</keyword>
<keyword evidence="2" id="KW-0732">Signal</keyword>
<accession>A0A8A3S5T7</accession>
<dbReference type="InterPro" id="IPR051398">
    <property type="entry name" value="Polysacch_Deacetylase"/>
</dbReference>
<sequence>MRGEVNLERRAISLLSAVLSPSGACDAYRNLRSGLGGGTTIYTFHRVGPQRHDWLIPTMETAEFERTVRWLAEHHRILPLSEVVKALREGRELPEGTAAVTFDDGYQDIHTHAWPVLQRYGVPATVFLTTGPIDRRELFWFDRFRHVIHTTGKTRFEVEGLGEIPLRTRDERFRAVTLIERNILKVADEAEKLACIGAIEDDLDVDPPEIGDDYILTWEQVREMGQDSVSFGSHTVTHPQLTHIPLKQAAREIRCSKERIERETGKEILFFSYPNGGAADTSAEIETLVSEAGYLSAFCGIPGPVRAGNNLFRLNRIFSGWDFDTFKFFGSGAFADLAWFHFRR</sequence>
<dbReference type="AlphaFoldDB" id="A0A8A3S5T7"/>
<dbReference type="PROSITE" id="PS51677">
    <property type="entry name" value="NODB"/>
    <property type="match status" value="1"/>
</dbReference>
<dbReference type="Proteomes" id="UP001042704">
    <property type="component" value="Chromosome"/>
</dbReference>
<dbReference type="PANTHER" id="PTHR34216:SF3">
    <property type="entry name" value="POLY-BETA-1,6-N-ACETYL-D-GLUCOSAMINE N-DEACETYLASE"/>
    <property type="match status" value="1"/>
</dbReference>
<reference evidence="4" key="2">
    <citation type="submission" date="2019-02" db="EMBL/GenBank/DDBJ databases">
        <authorList>
            <person name="Chen S.-C."/>
            <person name="Chien H.-H."/>
            <person name="Lai M.-C."/>
        </authorList>
    </citation>
    <scope>NUCLEOTIDE SEQUENCE</scope>
    <source>
        <strain evidence="4">N2F9704</strain>
    </source>
</reference>
<gene>
    <name evidence="4" type="ORF">RJ40_05490</name>
</gene>
<name>A0A8A3S5T7_9EURY</name>
<dbReference type="GO" id="GO:0005576">
    <property type="term" value="C:extracellular region"/>
    <property type="evidence" value="ECO:0007669"/>
    <property type="project" value="UniProtKB-SubCell"/>
</dbReference>
<protein>
    <recommendedName>
        <fullName evidence="3">NodB homology domain-containing protein</fullName>
    </recommendedName>
</protein>
<dbReference type="Pfam" id="PF01522">
    <property type="entry name" value="Polysacc_deac_1"/>
    <property type="match status" value="1"/>
</dbReference>
<evidence type="ECO:0000256" key="2">
    <source>
        <dbReference type="ARBA" id="ARBA00022729"/>
    </source>
</evidence>
<dbReference type="GO" id="GO:0005975">
    <property type="term" value="P:carbohydrate metabolic process"/>
    <property type="evidence" value="ECO:0007669"/>
    <property type="project" value="InterPro"/>
</dbReference>
<reference evidence="4" key="1">
    <citation type="journal article" date="2001" name="Int. J. Syst. Evol. Microbiol.">
        <title>Methanofollis aquaemaris sp. nov., a methanogen isolated from an aquaculture fish pond.</title>
        <authorList>
            <person name="Lai M.C."/>
            <person name="Chen S.C."/>
        </authorList>
    </citation>
    <scope>NUCLEOTIDE SEQUENCE</scope>
    <source>
        <strain evidence="4">N2F9704</strain>
    </source>
</reference>
<dbReference type="RefSeq" id="WP_265582354.1">
    <property type="nucleotide sequence ID" value="NZ_CP036172.1"/>
</dbReference>
<evidence type="ECO:0000313" key="5">
    <source>
        <dbReference type="Proteomes" id="UP001042704"/>
    </source>
</evidence>
<comment type="subcellular location">
    <subcellularLocation>
        <location evidence="1">Secreted</location>
    </subcellularLocation>
</comment>